<keyword evidence="1" id="KW-0812">Transmembrane</keyword>
<comment type="caution">
    <text evidence="2">The sequence shown here is derived from an EMBL/GenBank/DDBJ whole genome shotgun (WGS) entry which is preliminary data.</text>
</comment>
<reference evidence="3" key="1">
    <citation type="journal article" date="2019" name="Int. J. Syst. Evol. Microbiol.">
        <title>The Global Catalogue of Microorganisms (GCM) 10K type strain sequencing project: providing services to taxonomists for standard genome sequencing and annotation.</title>
        <authorList>
            <consortium name="The Broad Institute Genomics Platform"/>
            <consortium name="The Broad Institute Genome Sequencing Center for Infectious Disease"/>
            <person name="Wu L."/>
            <person name="Ma J."/>
        </authorList>
    </citation>
    <scope>NUCLEOTIDE SEQUENCE [LARGE SCALE GENOMIC DNA]</scope>
    <source>
        <strain evidence="3">KCTC 13128</strain>
    </source>
</reference>
<evidence type="ECO:0000313" key="2">
    <source>
        <dbReference type="EMBL" id="MFC3039061.1"/>
    </source>
</evidence>
<keyword evidence="3" id="KW-1185">Reference proteome</keyword>
<evidence type="ECO:0000256" key="1">
    <source>
        <dbReference type="SAM" id="Phobius"/>
    </source>
</evidence>
<dbReference type="Proteomes" id="UP001595279">
    <property type="component" value="Unassembled WGS sequence"/>
</dbReference>
<sequence>MMHSVLAILFLLVALLAVVSVIRQLKFKNLFALGFSAVTALAFGFFAIATLISEISGS</sequence>
<name>A0ABV7CRN5_9BACI</name>
<keyword evidence="1" id="KW-1133">Transmembrane helix</keyword>
<dbReference type="InterPro" id="IPR024490">
    <property type="entry name" value="DUF2759"/>
</dbReference>
<protein>
    <submittedName>
        <fullName evidence="2">DUF2759 family protein</fullName>
    </submittedName>
</protein>
<evidence type="ECO:0000313" key="3">
    <source>
        <dbReference type="Proteomes" id="UP001595279"/>
    </source>
</evidence>
<proteinExistence type="predicted"/>
<organism evidence="2 3">
    <name type="scientific">Virgibacillus xinjiangensis</name>
    <dbReference type="NCBI Taxonomy" id="393090"/>
    <lineage>
        <taxon>Bacteria</taxon>
        <taxon>Bacillati</taxon>
        <taxon>Bacillota</taxon>
        <taxon>Bacilli</taxon>
        <taxon>Bacillales</taxon>
        <taxon>Bacillaceae</taxon>
        <taxon>Virgibacillus</taxon>
    </lineage>
</organism>
<accession>A0ABV7CRN5</accession>
<dbReference type="RefSeq" id="WP_390267727.1">
    <property type="nucleotide sequence ID" value="NZ_JBHRSA010000004.1"/>
</dbReference>
<dbReference type="Pfam" id="PF10958">
    <property type="entry name" value="DUF2759"/>
    <property type="match status" value="1"/>
</dbReference>
<feature type="transmembrane region" description="Helical" evidence="1">
    <location>
        <begin position="30"/>
        <end position="52"/>
    </location>
</feature>
<keyword evidence="1" id="KW-0472">Membrane</keyword>
<dbReference type="EMBL" id="JBHRSA010000004">
    <property type="protein sequence ID" value="MFC3039061.1"/>
    <property type="molecule type" value="Genomic_DNA"/>
</dbReference>
<gene>
    <name evidence="2" type="ORF">ACFOGI_02175</name>
</gene>